<feature type="compositionally biased region" description="Basic and acidic residues" evidence="2">
    <location>
        <begin position="504"/>
        <end position="523"/>
    </location>
</feature>
<feature type="region of interest" description="Disordered" evidence="2">
    <location>
        <begin position="58"/>
        <end position="109"/>
    </location>
</feature>
<proteinExistence type="predicted"/>
<gene>
    <name evidence="3" type="ORF">PLOB_00006274</name>
</gene>
<comment type="caution">
    <text evidence="3">The sequence shown here is derived from an EMBL/GenBank/DDBJ whole genome shotgun (WGS) entry which is preliminary data.</text>
</comment>
<feature type="region of interest" description="Disordered" evidence="2">
    <location>
        <begin position="1"/>
        <end position="43"/>
    </location>
</feature>
<dbReference type="EMBL" id="CALNXK010000129">
    <property type="protein sequence ID" value="CAH3164307.1"/>
    <property type="molecule type" value="Genomic_DNA"/>
</dbReference>
<name>A0ABN8QGS3_9CNID</name>
<dbReference type="SUPFAM" id="SSF54236">
    <property type="entry name" value="Ubiquitin-like"/>
    <property type="match status" value="1"/>
</dbReference>
<evidence type="ECO:0008006" key="5">
    <source>
        <dbReference type="Google" id="ProtNLM"/>
    </source>
</evidence>
<feature type="region of interest" description="Disordered" evidence="2">
    <location>
        <begin position="476"/>
        <end position="523"/>
    </location>
</feature>
<dbReference type="PANTHER" id="PTHR23322">
    <property type="entry name" value="FAS-ASSOCIATED PROTEIN"/>
    <property type="match status" value="1"/>
</dbReference>
<accession>A0ABN8QGS3</accession>
<feature type="compositionally biased region" description="Polar residues" evidence="2">
    <location>
        <begin position="58"/>
        <end position="105"/>
    </location>
</feature>
<dbReference type="InterPro" id="IPR050730">
    <property type="entry name" value="UBX_domain-protein"/>
</dbReference>
<evidence type="ECO:0000313" key="3">
    <source>
        <dbReference type="EMBL" id="CAH3164307.1"/>
    </source>
</evidence>
<evidence type="ECO:0000256" key="2">
    <source>
        <dbReference type="SAM" id="MobiDB-lite"/>
    </source>
</evidence>
<evidence type="ECO:0000313" key="4">
    <source>
        <dbReference type="Proteomes" id="UP001159405"/>
    </source>
</evidence>
<feature type="compositionally biased region" description="Basic and acidic residues" evidence="2">
    <location>
        <begin position="476"/>
        <end position="493"/>
    </location>
</feature>
<dbReference type="InterPro" id="IPR029071">
    <property type="entry name" value="Ubiquitin-like_domsf"/>
</dbReference>
<feature type="coiled-coil region" evidence="1">
    <location>
        <begin position="441"/>
        <end position="475"/>
    </location>
</feature>
<evidence type="ECO:0000256" key="1">
    <source>
        <dbReference type="SAM" id="Coils"/>
    </source>
</evidence>
<sequence>MERDWSNRVRSPPAVSTSTHTSATSTETLIVGGRSTVSTSTSTVATATATREYLSITGGSRSLTSHTSVTSTGTRSDQGSTSRSPLAISTSSHTSEIVTGTSSGHVASAPDTFGADAGLTSMVATPTTTVATSTISTSSRLINPASASTVVSSEARHGNVTSTPTSNIFSSTVTSVNRPGRLGVHISPTAVFGADARRRSNESSTATPSTALSLEDGENTLADRGRRWRATLPAISADIESVADGTGLSIDRNGSNSALSVSSGSASDFHSSASVTITTAGISRLSVTAPSAPATGVIELPEASVLLDLIPENQGHVLSPLESSIRMTHYPSLPFSHPCTFHTLMEMSRLDGELGRPALVCICSERQWLLWRPIFENSEIAKLVNENFIFWVQPSDHGAEGKEGLAAINQPNNNTGIVAIVCSRAVGEIKVLLKVTGPQSVAELKRILNEALRKFKEQRNELMALQRERELKRQQDLEYEASQKADMEKEQRKRNSKACQCGQEPKEVPVEEEKTDEPPPKRLKSSELKRLIVVLPDGKRHQMDVASNSTLMELYEQVNNLLPEGSEPIILSYQLEGGLWRKLPKHTMTVDEFGVVENVILRASNSYESDTAS</sequence>
<reference evidence="3 4" key="1">
    <citation type="submission" date="2022-05" db="EMBL/GenBank/DDBJ databases">
        <authorList>
            <consortium name="Genoscope - CEA"/>
            <person name="William W."/>
        </authorList>
    </citation>
    <scope>NUCLEOTIDE SEQUENCE [LARGE SCALE GENOMIC DNA]</scope>
</reference>
<organism evidence="3 4">
    <name type="scientific">Porites lobata</name>
    <dbReference type="NCBI Taxonomy" id="104759"/>
    <lineage>
        <taxon>Eukaryota</taxon>
        <taxon>Metazoa</taxon>
        <taxon>Cnidaria</taxon>
        <taxon>Anthozoa</taxon>
        <taxon>Hexacorallia</taxon>
        <taxon>Scleractinia</taxon>
        <taxon>Fungiina</taxon>
        <taxon>Poritidae</taxon>
        <taxon>Porites</taxon>
    </lineage>
</organism>
<keyword evidence="1" id="KW-0175">Coiled coil</keyword>
<keyword evidence="4" id="KW-1185">Reference proteome</keyword>
<protein>
    <recommendedName>
        <fullName evidence="5">UBX domain-containing protein</fullName>
    </recommendedName>
</protein>
<feature type="compositionally biased region" description="Low complexity" evidence="2">
    <location>
        <begin position="16"/>
        <end position="28"/>
    </location>
</feature>
<dbReference type="Proteomes" id="UP001159405">
    <property type="component" value="Unassembled WGS sequence"/>
</dbReference>